<dbReference type="SUPFAM" id="SSF82607">
    <property type="entry name" value="YbaB-like"/>
    <property type="match status" value="1"/>
</dbReference>
<accession>A0A2H0BVV1</accession>
<dbReference type="Pfam" id="PF02575">
    <property type="entry name" value="YbaB_DNA_bd"/>
    <property type="match status" value="1"/>
</dbReference>
<evidence type="ECO:0000313" key="2">
    <source>
        <dbReference type="Proteomes" id="UP000231246"/>
    </source>
</evidence>
<dbReference type="EMBL" id="PCTA01000015">
    <property type="protein sequence ID" value="PIP61807.1"/>
    <property type="molecule type" value="Genomic_DNA"/>
</dbReference>
<evidence type="ECO:0008006" key="3">
    <source>
        <dbReference type="Google" id="ProtNLM"/>
    </source>
</evidence>
<dbReference type="Gene3D" id="3.30.1310.10">
    <property type="entry name" value="Nucleoid-associated protein YbaB-like domain"/>
    <property type="match status" value="1"/>
</dbReference>
<sequence>MQNPLKGLGDLNKLRKQAQEMQKALSGQTIEINEDGVEIVMTGDQKIKSLTIDGVESSRVKKAVERAIKEAQTVAARQFASMSGGMGGLLGQ</sequence>
<dbReference type="AlphaFoldDB" id="A0A2H0BVV1"/>
<comment type="caution">
    <text evidence="1">The sequence shown here is derived from an EMBL/GenBank/DDBJ whole genome shotgun (WGS) entry which is preliminary data.</text>
</comment>
<proteinExistence type="predicted"/>
<reference evidence="1 2" key="1">
    <citation type="submission" date="2017-09" db="EMBL/GenBank/DDBJ databases">
        <title>Depth-based differentiation of microbial function through sediment-hosted aquifers and enrichment of novel symbionts in the deep terrestrial subsurface.</title>
        <authorList>
            <person name="Probst A.J."/>
            <person name="Ladd B."/>
            <person name="Jarett J.K."/>
            <person name="Geller-Mcgrath D.E."/>
            <person name="Sieber C.M."/>
            <person name="Emerson J.B."/>
            <person name="Anantharaman K."/>
            <person name="Thomas B.C."/>
            <person name="Malmstrom R."/>
            <person name="Stieglmeier M."/>
            <person name="Klingl A."/>
            <person name="Woyke T."/>
            <person name="Ryan C.M."/>
            <person name="Banfield J.F."/>
        </authorList>
    </citation>
    <scope>NUCLEOTIDE SEQUENCE [LARGE SCALE GENOMIC DNA]</scope>
    <source>
        <strain evidence="1">CG22_combo_CG10-13_8_21_14_all_38_20</strain>
    </source>
</reference>
<dbReference type="InterPro" id="IPR004401">
    <property type="entry name" value="YbaB/EbfC"/>
</dbReference>
<dbReference type="Proteomes" id="UP000231246">
    <property type="component" value="Unassembled WGS sequence"/>
</dbReference>
<protein>
    <recommendedName>
        <fullName evidence="3">Nucleoid-associated protein, YbaB/EbfC family</fullName>
    </recommendedName>
</protein>
<evidence type="ECO:0000313" key="1">
    <source>
        <dbReference type="EMBL" id="PIP61807.1"/>
    </source>
</evidence>
<name>A0A2H0BVV1_9BACT</name>
<organism evidence="1 2">
    <name type="scientific">Candidatus Roizmanbacteria bacterium CG22_combo_CG10-13_8_21_14_all_38_20</name>
    <dbReference type="NCBI Taxonomy" id="1974862"/>
    <lineage>
        <taxon>Bacteria</taxon>
        <taxon>Candidatus Roizmaniibacteriota</taxon>
    </lineage>
</organism>
<dbReference type="InterPro" id="IPR036894">
    <property type="entry name" value="YbaB-like_sf"/>
</dbReference>
<gene>
    <name evidence="1" type="ORF">COW99_02160</name>
</gene>
<dbReference type="GO" id="GO:0003677">
    <property type="term" value="F:DNA binding"/>
    <property type="evidence" value="ECO:0007669"/>
    <property type="project" value="InterPro"/>
</dbReference>